<reference evidence="1 2" key="1">
    <citation type="submission" date="2018-06" db="EMBL/GenBank/DDBJ databases">
        <title>Whole genome sequencing of Candida tropicalis (genome annotated by CSBL at Korea University).</title>
        <authorList>
            <person name="Ahn J."/>
        </authorList>
    </citation>
    <scope>NUCLEOTIDE SEQUENCE [LARGE SCALE GENOMIC DNA]</scope>
    <source>
        <strain evidence="1 2">ATCC 20962</strain>
    </source>
</reference>
<dbReference type="EMBL" id="QLNQ01000027">
    <property type="protein sequence ID" value="RCK59011.1"/>
    <property type="molecule type" value="Genomic_DNA"/>
</dbReference>
<keyword evidence="2" id="KW-1185">Reference proteome</keyword>
<evidence type="ECO:0008006" key="3">
    <source>
        <dbReference type="Google" id="ProtNLM"/>
    </source>
</evidence>
<dbReference type="Proteomes" id="UP000253472">
    <property type="component" value="Unassembled WGS sequence"/>
</dbReference>
<evidence type="ECO:0000313" key="1">
    <source>
        <dbReference type="EMBL" id="RCK59011.1"/>
    </source>
</evidence>
<proteinExistence type="predicted"/>
<comment type="caution">
    <text evidence="1">The sequence shown here is derived from an EMBL/GenBank/DDBJ whole genome shotgun (WGS) entry which is preliminary data.</text>
</comment>
<sequence>MAESIPITANEIANDLPDANRNERFHLAPKERLLALVSTSALVGGLAGFYDGVRASSLRYLTENAHRLPKTVGGWYFYHKKKNYVMVVSGVKQAVRTGFKYGGAVGGFFGLEYLLDTARGNTIDFLNTTTAAFITATVYSTYNQLSYIQTRKMIFKGTTLGLILGLAQDYLIHAREGRVWYFDRYIHGKQLL</sequence>
<dbReference type="OrthoDB" id="5584028at2759"/>
<dbReference type="AlphaFoldDB" id="A0A367Y1V3"/>
<dbReference type="PANTHER" id="PTHR37852:SF1">
    <property type="entry name" value="HIG1 DOMAIN-CONTAINING PROTEIN"/>
    <property type="match status" value="1"/>
</dbReference>
<evidence type="ECO:0000313" key="2">
    <source>
        <dbReference type="Proteomes" id="UP000253472"/>
    </source>
</evidence>
<gene>
    <name evidence="1" type="ORF">Cantr_07848</name>
</gene>
<protein>
    <recommendedName>
        <fullName evidence="3">Mitochondrial import inner membrane translocase subunit TIM23</fullName>
    </recommendedName>
</protein>
<organism evidence="1 2">
    <name type="scientific">Candida viswanathii</name>
    <dbReference type="NCBI Taxonomy" id="5486"/>
    <lineage>
        <taxon>Eukaryota</taxon>
        <taxon>Fungi</taxon>
        <taxon>Dikarya</taxon>
        <taxon>Ascomycota</taxon>
        <taxon>Saccharomycotina</taxon>
        <taxon>Pichiomycetes</taxon>
        <taxon>Debaryomycetaceae</taxon>
        <taxon>Candida/Lodderomyces clade</taxon>
        <taxon>Candida</taxon>
    </lineage>
</organism>
<accession>A0A367Y1V3</accession>
<dbReference type="PANTHER" id="PTHR37852">
    <property type="entry name" value="YALI0B21208P"/>
    <property type="match status" value="1"/>
</dbReference>
<name>A0A367Y1V3_9ASCO</name>
<dbReference type="STRING" id="5486.A0A367Y1V3"/>